<dbReference type="RefSeq" id="WP_192026064.1">
    <property type="nucleotide sequence ID" value="NZ_JACYTN010000014.1"/>
</dbReference>
<protein>
    <recommendedName>
        <fullName evidence="3">Phosphohydrolase</fullName>
    </recommendedName>
</protein>
<proteinExistence type="predicted"/>
<name>A0ABR9B075_9BACL</name>
<sequence>MSNPFYRVPDSELATKATSYVKNLSAPYLYNHVMRSYAYGYIVGERTGMKYDLELYYLGSLFHDIGFTAPLVCADGPFDKLGAQEAYNYLVEHEYPSEKAKIAQLAIELHTTLEGKDHTQSEVAMVSLGAMIDATGIAIHEIDAKALRYIMDAYPDVEANCSFIELFLYQYKKTNDVKFLMIAEAAKKNRPTCSHKSHRYDSMFPTSVDITKS</sequence>
<dbReference type="PANTHER" id="PTHR35569">
    <property type="entry name" value="CYANAMIDE HYDRATASE DDI2-RELATED"/>
    <property type="match status" value="1"/>
</dbReference>
<evidence type="ECO:0000313" key="1">
    <source>
        <dbReference type="EMBL" id="MBD8499728.1"/>
    </source>
</evidence>
<evidence type="ECO:0008006" key="3">
    <source>
        <dbReference type="Google" id="ProtNLM"/>
    </source>
</evidence>
<reference evidence="1 2" key="1">
    <citation type="submission" date="2020-09" db="EMBL/GenBank/DDBJ databases">
        <title>Paenibacillus sp. CAU 1523 isolated from sand of Haeundae Beach.</title>
        <authorList>
            <person name="Kim W."/>
        </authorList>
    </citation>
    <scope>NUCLEOTIDE SEQUENCE [LARGE SCALE GENOMIC DNA]</scope>
    <source>
        <strain evidence="1 2">CAU 1523</strain>
    </source>
</reference>
<organism evidence="1 2">
    <name type="scientific">Paenibacillus arenosi</name>
    <dbReference type="NCBI Taxonomy" id="2774142"/>
    <lineage>
        <taxon>Bacteria</taxon>
        <taxon>Bacillati</taxon>
        <taxon>Bacillota</taxon>
        <taxon>Bacilli</taxon>
        <taxon>Bacillales</taxon>
        <taxon>Paenibacillaceae</taxon>
        <taxon>Paenibacillus</taxon>
    </lineage>
</organism>
<evidence type="ECO:0000313" key="2">
    <source>
        <dbReference type="Proteomes" id="UP000634529"/>
    </source>
</evidence>
<comment type="caution">
    <text evidence="1">The sequence shown here is derived from an EMBL/GenBank/DDBJ whole genome shotgun (WGS) entry which is preliminary data.</text>
</comment>
<gene>
    <name evidence="1" type="ORF">IFO66_15650</name>
</gene>
<dbReference type="Gene3D" id="1.10.3210.10">
    <property type="entry name" value="Hypothetical protein af1432"/>
    <property type="match status" value="1"/>
</dbReference>
<dbReference type="PANTHER" id="PTHR35569:SF1">
    <property type="entry name" value="CYANAMIDE HYDRATASE DDI2-RELATED"/>
    <property type="match status" value="1"/>
</dbReference>
<accession>A0ABR9B075</accession>
<dbReference type="SUPFAM" id="SSF109604">
    <property type="entry name" value="HD-domain/PDEase-like"/>
    <property type="match status" value="1"/>
</dbReference>
<dbReference type="EMBL" id="JACYTN010000014">
    <property type="protein sequence ID" value="MBD8499728.1"/>
    <property type="molecule type" value="Genomic_DNA"/>
</dbReference>
<dbReference type="Proteomes" id="UP000634529">
    <property type="component" value="Unassembled WGS sequence"/>
</dbReference>
<keyword evidence="2" id="KW-1185">Reference proteome</keyword>